<evidence type="ECO:0000259" key="3">
    <source>
        <dbReference type="PROSITE" id="PS50887"/>
    </source>
</evidence>
<dbReference type="eggNOG" id="COG3706">
    <property type="taxonomic scope" value="Bacteria"/>
</dbReference>
<dbReference type="STRING" id="395495.Lcho_2765"/>
<dbReference type="AlphaFoldDB" id="B1XWM9"/>
<feature type="domain" description="GGDEF" evidence="3">
    <location>
        <begin position="316"/>
        <end position="451"/>
    </location>
</feature>
<dbReference type="KEGG" id="lch:Lcho_2765"/>
<dbReference type="OrthoDB" id="9812260at2"/>
<dbReference type="SMART" id="SM00267">
    <property type="entry name" value="GGDEF"/>
    <property type="match status" value="1"/>
</dbReference>
<dbReference type="InterPro" id="IPR035965">
    <property type="entry name" value="PAS-like_dom_sf"/>
</dbReference>
<dbReference type="SUPFAM" id="SSF55785">
    <property type="entry name" value="PYP-like sensor domain (PAS domain)"/>
    <property type="match status" value="1"/>
</dbReference>
<dbReference type="EC" id="2.7.7.65" evidence="1"/>
<dbReference type="Gene3D" id="3.30.450.20">
    <property type="entry name" value="PAS domain"/>
    <property type="match status" value="1"/>
</dbReference>
<dbReference type="NCBIfam" id="TIGR00254">
    <property type="entry name" value="GGDEF"/>
    <property type="match status" value="1"/>
</dbReference>
<evidence type="ECO:0000256" key="2">
    <source>
        <dbReference type="ARBA" id="ARBA00034247"/>
    </source>
</evidence>
<dbReference type="HOGENOM" id="CLU_510733_0_0_4"/>
<dbReference type="PANTHER" id="PTHR45138">
    <property type="entry name" value="REGULATORY COMPONENTS OF SENSORY TRANSDUCTION SYSTEM"/>
    <property type="match status" value="1"/>
</dbReference>
<name>B1XWM9_LEPCP</name>
<dbReference type="InterPro" id="IPR050469">
    <property type="entry name" value="Diguanylate_Cyclase"/>
</dbReference>
<dbReference type="GO" id="GO:0043709">
    <property type="term" value="P:cell adhesion involved in single-species biofilm formation"/>
    <property type="evidence" value="ECO:0007669"/>
    <property type="project" value="TreeGrafter"/>
</dbReference>
<dbReference type="Pfam" id="PF00990">
    <property type="entry name" value="GGDEF"/>
    <property type="match status" value="1"/>
</dbReference>
<dbReference type="PANTHER" id="PTHR45138:SF9">
    <property type="entry name" value="DIGUANYLATE CYCLASE DGCM-RELATED"/>
    <property type="match status" value="1"/>
</dbReference>
<comment type="catalytic activity">
    <reaction evidence="2">
        <text>2 GTP = 3',3'-c-di-GMP + 2 diphosphate</text>
        <dbReference type="Rhea" id="RHEA:24898"/>
        <dbReference type="ChEBI" id="CHEBI:33019"/>
        <dbReference type="ChEBI" id="CHEBI:37565"/>
        <dbReference type="ChEBI" id="CHEBI:58805"/>
        <dbReference type="EC" id="2.7.7.65"/>
    </reaction>
</comment>
<dbReference type="Gene3D" id="3.30.70.270">
    <property type="match status" value="1"/>
</dbReference>
<dbReference type="InterPro" id="IPR029787">
    <property type="entry name" value="Nucleotide_cyclase"/>
</dbReference>
<dbReference type="PROSITE" id="PS50887">
    <property type="entry name" value="GGDEF"/>
    <property type="match status" value="1"/>
</dbReference>
<dbReference type="InterPro" id="IPR000160">
    <property type="entry name" value="GGDEF_dom"/>
</dbReference>
<accession>B1XWM9</accession>
<dbReference type="InterPro" id="IPR000014">
    <property type="entry name" value="PAS"/>
</dbReference>
<dbReference type="Proteomes" id="UP000001693">
    <property type="component" value="Chromosome"/>
</dbReference>
<evidence type="ECO:0000256" key="1">
    <source>
        <dbReference type="ARBA" id="ARBA00012528"/>
    </source>
</evidence>
<protein>
    <recommendedName>
        <fullName evidence="1">diguanylate cyclase</fullName>
        <ecNumber evidence="1">2.7.7.65</ecNumber>
    </recommendedName>
</protein>
<dbReference type="GO" id="GO:0052621">
    <property type="term" value="F:diguanylate cyclase activity"/>
    <property type="evidence" value="ECO:0007669"/>
    <property type="project" value="UniProtKB-EC"/>
</dbReference>
<dbReference type="EMBL" id="CP001013">
    <property type="protein sequence ID" value="ACB35030.1"/>
    <property type="molecule type" value="Genomic_DNA"/>
</dbReference>
<dbReference type="GO" id="GO:0005886">
    <property type="term" value="C:plasma membrane"/>
    <property type="evidence" value="ECO:0007669"/>
    <property type="project" value="TreeGrafter"/>
</dbReference>
<dbReference type="RefSeq" id="WP_012347784.1">
    <property type="nucleotide sequence ID" value="NC_010524.1"/>
</dbReference>
<dbReference type="SUPFAM" id="SSF55073">
    <property type="entry name" value="Nucleotide cyclase"/>
    <property type="match status" value="1"/>
</dbReference>
<reference evidence="4 5" key="1">
    <citation type="submission" date="2008-03" db="EMBL/GenBank/DDBJ databases">
        <title>Complete sequence of Leptothrix cholodnii SP-6.</title>
        <authorList>
            <consortium name="US DOE Joint Genome Institute"/>
            <person name="Copeland A."/>
            <person name="Lucas S."/>
            <person name="Lapidus A."/>
            <person name="Glavina del Rio T."/>
            <person name="Dalin E."/>
            <person name="Tice H."/>
            <person name="Bruce D."/>
            <person name="Goodwin L."/>
            <person name="Pitluck S."/>
            <person name="Chertkov O."/>
            <person name="Brettin T."/>
            <person name="Detter J.C."/>
            <person name="Han C."/>
            <person name="Kuske C.R."/>
            <person name="Schmutz J."/>
            <person name="Larimer F."/>
            <person name="Land M."/>
            <person name="Hauser L."/>
            <person name="Kyrpides N."/>
            <person name="Lykidis A."/>
            <person name="Emerson D."/>
            <person name="Richardson P."/>
        </authorList>
    </citation>
    <scope>NUCLEOTIDE SEQUENCE [LARGE SCALE GENOMIC DNA]</scope>
    <source>
        <strain evidence="5">ATCC 51168 / LMG 8142 / SP-6</strain>
    </source>
</reference>
<gene>
    <name evidence="4" type="ordered locus">Lcho_2765</name>
</gene>
<dbReference type="CDD" id="cd01949">
    <property type="entry name" value="GGDEF"/>
    <property type="match status" value="1"/>
</dbReference>
<organism evidence="4 5">
    <name type="scientific">Leptothrix cholodnii (strain ATCC 51168 / LMG 8142 / SP-6)</name>
    <name type="common">Leptothrix discophora (strain SP-6)</name>
    <dbReference type="NCBI Taxonomy" id="395495"/>
    <lineage>
        <taxon>Bacteria</taxon>
        <taxon>Pseudomonadati</taxon>
        <taxon>Pseudomonadota</taxon>
        <taxon>Betaproteobacteria</taxon>
        <taxon>Burkholderiales</taxon>
        <taxon>Sphaerotilaceae</taxon>
        <taxon>Leptothrix</taxon>
    </lineage>
</organism>
<dbReference type="CDD" id="cd00130">
    <property type="entry name" value="PAS"/>
    <property type="match status" value="1"/>
</dbReference>
<sequence>MNTTTWHKVITQGIDQSVDNPDVVMLVRQWQQSEQAGRRANLAQFAPSTWPQLAGQMMLLRREGPSDFRIYHHGAQIAVQLPFDPSGRFLSQLGGEMAGFFLDVCRDTAVGNQARYTVHLAHHSEAVSTWEQLLLPLVDDHGHDWLLVYRNALEWRHQRVDAMINATSAPMLCLRALSDERGVVLDWLILVANPALGRMFGIDPATLVGRTASAALPHWGELDLGADCVAAMRFGTSRELNRLVGNDDGELRQIAVNVGPLTDGVVLSLQDLTRLLQPRQGVRRLVGTDSLTGLADRREFDERIRAEVLCARRAGDGLSLVMAEIDHFPAYIQARGRHAADDVLRRVARLLAAACERENDIVARVGPQTFALLLPATDGEGAAEVVARLRRALDHLGLPHPDSPTAATLSLSLGLACFKRDGDELDLFERAEQALLEARLGGGHRVVIDPASVVGGQNTAASARVLAFGRGPLPGMEMHDVELPELALRESGFLTSETAALFSLAALTDVTHAGEGSRAGAWAGVPVKAWRHR</sequence>
<proteinExistence type="predicted"/>
<dbReference type="GO" id="GO:1902201">
    <property type="term" value="P:negative regulation of bacterial-type flagellum-dependent cell motility"/>
    <property type="evidence" value="ECO:0007669"/>
    <property type="project" value="TreeGrafter"/>
</dbReference>
<keyword evidence="5" id="KW-1185">Reference proteome</keyword>
<evidence type="ECO:0000313" key="5">
    <source>
        <dbReference type="Proteomes" id="UP000001693"/>
    </source>
</evidence>
<dbReference type="InterPro" id="IPR043128">
    <property type="entry name" value="Rev_trsase/Diguanyl_cyclase"/>
</dbReference>
<evidence type="ECO:0000313" key="4">
    <source>
        <dbReference type="EMBL" id="ACB35030.1"/>
    </source>
</evidence>